<keyword evidence="3" id="KW-1185">Reference proteome</keyword>
<evidence type="ECO:0008006" key="4">
    <source>
        <dbReference type="Google" id="ProtNLM"/>
    </source>
</evidence>
<dbReference type="Proteomes" id="UP001219297">
    <property type="component" value="Unassembled WGS sequence"/>
</dbReference>
<gene>
    <name evidence="2" type="ORF">PWJ81_02640</name>
</gene>
<keyword evidence="1" id="KW-0812">Transmembrane</keyword>
<comment type="caution">
    <text evidence="2">The sequence shown here is derived from an EMBL/GenBank/DDBJ whole genome shotgun (WGS) entry which is preliminary data.</text>
</comment>
<dbReference type="EMBL" id="JARBHI010000004">
    <property type="protein sequence ID" value="MDE1655964.1"/>
    <property type="molecule type" value="Genomic_DNA"/>
</dbReference>
<feature type="transmembrane region" description="Helical" evidence="1">
    <location>
        <begin position="12"/>
        <end position="35"/>
    </location>
</feature>
<evidence type="ECO:0000256" key="1">
    <source>
        <dbReference type="SAM" id="Phobius"/>
    </source>
</evidence>
<sequence length="171" mass="17849">MSGEGKTKPVALLVRLCVFGMVAGILAGMVLGALVPGMKEARTGPQQAANAELRGGREPEALAVARQLVAARDAALTAGDTASLSSLSVPEGAAAAVDAQLRSALETSPIAKVETEVRKAAWVGEDLLEVITVQRRLVLANGETVGPQPERCARWQLSPQPWRIVAVHPCL</sequence>
<evidence type="ECO:0000313" key="3">
    <source>
        <dbReference type="Proteomes" id="UP001219297"/>
    </source>
</evidence>
<protein>
    <recommendedName>
        <fullName evidence="4">DUF4440 domain-containing protein</fullName>
    </recommendedName>
</protein>
<accession>A0ABT5V4S5</accession>
<dbReference type="SUPFAM" id="SSF54427">
    <property type="entry name" value="NTF2-like"/>
    <property type="match status" value="1"/>
</dbReference>
<dbReference type="RefSeq" id="WP_274733667.1">
    <property type="nucleotide sequence ID" value="NZ_CAMXYX010000009.1"/>
</dbReference>
<reference evidence="2 3" key="1">
    <citation type="submission" date="2023-02" db="EMBL/GenBank/DDBJ databases">
        <title>Defining the Infant Male Urobiome and Moving Towards Mechanisms in Urobiome Research.</title>
        <authorList>
            <person name="Reasoner S."/>
            <person name="Flores V."/>
            <person name="Van Horn G."/>
            <person name="Morales G."/>
            <person name="Peard L."/>
            <person name="Abelson B."/>
            <person name="Manuel C."/>
            <person name="Lee J."/>
            <person name="Baker B."/>
            <person name="Williams T."/>
            <person name="Schmitz J."/>
            <person name="Clayton D."/>
            <person name="Hadjifrangiskou M."/>
        </authorList>
    </citation>
    <scope>NUCLEOTIDE SEQUENCE [LARGE SCALE GENOMIC DNA]</scope>
    <source>
        <strain evidence="2 3">AS1053</strain>
    </source>
</reference>
<evidence type="ECO:0000313" key="2">
    <source>
        <dbReference type="EMBL" id="MDE1655964.1"/>
    </source>
</evidence>
<name>A0ABT5V4S5_9ACTO</name>
<proteinExistence type="predicted"/>
<keyword evidence="1" id="KW-0472">Membrane</keyword>
<organism evidence="2 3">
    <name type="scientific">Actinotignum sanguinis</name>
    <dbReference type="NCBI Taxonomy" id="1445614"/>
    <lineage>
        <taxon>Bacteria</taxon>
        <taxon>Bacillati</taxon>
        <taxon>Actinomycetota</taxon>
        <taxon>Actinomycetes</taxon>
        <taxon>Actinomycetales</taxon>
        <taxon>Actinomycetaceae</taxon>
        <taxon>Actinotignum</taxon>
    </lineage>
</organism>
<keyword evidence="1" id="KW-1133">Transmembrane helix</keyword>
<dbReference type="InterPro" id="IPR032710">
    <property type="entry name" value="NTF2-like_dom_sf"/>
</dbReference>